<dbReference type="RefSeq" id="WP_088251770.1">
    <property type="nucleotide sequence ID" value="NZ_NIDE01000001.1"/>
</dbReference>
<organism evidence="2 3">
    <name type="scientific">Fimbriiglobus ruber</name>
    <dbReference type="NCBI Taxonomy" id="1908690"/>
    <lineage>
        <taxon>Bacteria</taxon>
        <taxon>Pseudomonadati</taxon>
        <taxon>Planctomycetota</taxon>
        <taxon>Planctomycetia</taxon>
        <taxon>Gemmatales</taxon>
        <taxon>Gemmataceae</taxon>
        <taxon>Fimbriiglobus</taxon>
    </lineage>
</organism>
<evidence type="ECO:0000313" key="3">
    <source>
        <dbReference type="Proteomes" id="UP000214646"/>
    </source>
</evidence>
<keyword evidence="3" id="KW-1185">Reference proteome</keyword>
<evidence type="ECO:0000313" key="2">
    <source>
        <dbReference type="EMBL" id="OWK46554.1"/>
    </source>
</evidence>
<dbReference type="AlphaFoldDB" id="A0A225E475"/>
<gene>
    <name evidence="2" type="ORF">FRUB_00253</name>
</gene>
<reference evidence="3" key="1">
    <citation type="submission" date="2017-06" db="EMBL/GenBank/DDBJ databases">
        <title>Genome analysis of Fimbriiglobus ruber SP5, the first member of the order Planctomycetales with confirmed chitinolytic capability.</title>
        <authorList>
            <person name="Ravin N.V."/>
            <person name="Rakitin A.L."/>
            <person name="Ivanova A.A."/>
            <person name="Beletsky A.V."/>
            <person name="Kulichevskaya I.S."/>
            <person name="Mardanov A.V."/>
            <person name="Dedysh S.N."/>
        </authorList>
    </citation>
    <scope>NUCLEOTIDE SEQUENCE [LARGE SCALE GENOMIC DNA]</scope>
    <source>
        <strain evidence="3">SP5</strain>
    </source>
</reference>
<protein>
    <submittedName>
        <fullName evidence="2">Uncharacterized protein</fullName>
    </submittedName>
</protein>
<proteinExistence type="predicted"/>
<evidence type="ECO:0000256" key="1">
    <source>
        <dbReference type="SAM" id="MobiDB-lite"/>
    </source>
</evidence>
<dbReference type="Proteomes" id="UP000214646">
    <property type="component" value="Unassembled WGS sequence"/>
</dbReference>
<comment type="caution">
    <text evidence="2">The sequence shown here is derived from an EMBL/GenBank/DDBJ whole genome shotgun (WGS) entry which is preliminary data.</text>
</comment>
<feature type="region of interest" description="Disordered" evidence="1">
    <location>
        <begin position="60"/>
        <end position="91"/>
    </location>
</feature>
<accession>A0A225E475</accession>
<sequence>MTLTPTAVEKPLSRTYLLPEFRERIAGNRVQMFLRCFMEQDTFFSREESLKRQKWSEATIEQLRSDPRSPPRHEPKKANAEPADPKDLGLPPLAELRNYGGRLIERDMYDAARMSSVDWQLDYFLRRDGVNTLLPDVQKMRSLAQVLQTRVRGEIAARDFPAAIHTLKTMFALSQTMEPHPTLIGHLVGIAIGSLAVNALEEMIQEPGCPNMFWALVDLPLPLLSVRSGVSGERSWLTVDVEDLKNSPDPITDEAINRRLDRLVNDLQMGGGEPGQNSFLKWLGGPKALLQVRAKDEDEVRGARARLIKAGLKPEYVAVWTPLQVIFLDEVMNYEVVRDDMMKWMNLPNWQAVSGLAGAEVELKKIQHQSPLFSLLPAISRVRVAYARFDQRFAYLRVIEAIRLHAHENAGKLPASLADIKLPLPVDPVNGKPFEYSVKDGTATLHGANPHDNRPETNRYYEIRIKK</sequence>
<dbReference type="EMBL" id="NIDE01000001">
    <property type="protein sequence ID" value="OWK46554.1"/>
    <property type="molecule type" value="Genomic_DNA"/>
</dbReference>
<name>A0A225E475_9BACT</name>
<dbReference type="OrthoDB" id="278035at2"/>
<feature type="compositionally biased region" description="Basic and acidic residues" evidence="1">
    <location>
        <begin position="63"/>
        <end position="87"/>
    </location>
</feature>